<dbReference type="EMBL" id="JBBXMP010000133">
    <property type="protein sequence ID" value="KAL0061512.1"/>
    <property type="molecule type" value="Genomic_DNA"/>
</dbReference>
<feature type="non-terminal residue" evidence="2">
    <location>
        <position position="54"/>
    </location>
</feature>
<keyword evidence="3" id="KW-1185">Reference proteome</keyword>
<accession>A0ABR2ZM58</accession>
<protein>
    <submittedName>
        <fullName evidence="2">Uncharacterized protein</fullName>
    </submittedName>
</protein>
<evidence type="ECO:0000313" key="2">
    <source>
        <dbReference type="EMBL" id="KAL0061512.1"/>
    </source>
</evidence>
<name>A0ABR2ZM58_9AGAR</name>
<feature type="region of interest" description="Disordered" evidence="1">
    <location>
        <begin position="34"/>
        <end position="54"/>
    </location>
</feature>
<comment type="caution">
    <text evidence="2">The sequence shown here is derived from an EMBL/GenBank/DDBJ whole genome shotgun (WGS) entry which is preliminary data.</text>
</comment>
<gene>
    <name evidence="2" type="ORF">AAF712_011655</name>
</gene>
<reference evidence="2 3" key="1">
    <citation type="submission" date="2024-05" db="EMBL/GenBank/DDBJ databases">
        <title>A draft genome resource for the thread blight pathogen Marasmius tenuissimus strain MS-2.</title>
        <authorList>
            <person name="Yulfo-Soto G.E."/>
            <person name="Baruah I.K."/>
            <person name="Amoako-Attah I."/>
            <person name="Bukari Y."/>
            <person name="Meinhardt L.W."/>
            <person name="Bailey B.A."/>
            <person name="Cohen S.P."/>
        </authorList>
    </citation>
    <scope>NUCLEOTIDE SEQUENCE [LARGE SCALE GENOMIC DNA]</scope>
    <source>
        <strain evidence="2 3">MS-2</strain>
    </source>
</reference>
<organism evidence="2 3">
    <name type="scientific">Marasmius tenuissimus</name>
    <dbReference type="NCBI Taxonomy" id="585030"/>
    <lineage>
        <taxon>Eukaryota</taxon>
        <taxon>Fungi</taxon>
        <taxon>Dikarya</taxon>
        <taxon>Basidiomycota</taxon>
        <taxon>Agaricomycotina</taxon>
        <taxon>Agaricomycetes</taxon>
        <taxon>Agaricomycetidae</taxon>
        <taxon>Agaricales</taxon>
        <taxon>Marasmiineae</taxon>
        <taxon>Marasmiaceae</taxon>
        <taxon>Marasmius</taxon>
    </lineage>
</organism>
<evidence type="ECO:0000256" key="1">
    <source>
        <dbReference type="SAM" id="MobiDB-lite"/>
    </source>
</evidence>
<dbReference type="Proteomes" id="UP001437256">
    <property type="component" value="Unassembled WGS sequence"/>
</dbReference>
<evidence type="ECO:0000313" key="3">
    <source>
        <dbReference type="Proteomes" id="UP001437256"/>
    </source>
</evidence>
<sequence>MVNLRTKNITYDDRDTKTLVYRKNWFHDGTWNASNVGQTGTLSSSNVPDASVTF</sequence>
<proteinExistence type="predicted"/>